<dbReference type="GO" id="GO:0052621">
    <property type="term" value="F:diguanylate cyclase activity"/>
    <property type="evidence" value="ECO:0007669"/>
    <property type="project" value="UniProtKB-EC"/>
</dbReference>
<dbReference type="FunFam" id="3.30.70.270:FF:000001">
    <property type="entry name" value="Diguanylate cyclase domain protein"/>
    <property type="match status" value="1"/>
</dbReference>
<proteinExistence type="predicted"/>
<dbReference type="Proteomes" id="UP000218896">
    <property type="component" value="Unassembled WGS sequence"/>
</dbReference>
<dbReference type="InterPro" id="IPR050469">
    <property type="entry name" value="Diguanylate_Cyclase"/>
</dbReference>
<dbReference type="NCBIfam" id="TIGR00254">
    <property type="entry name" value="GGDEF"/>
    <property type="match status" value="1"/>
</dbReference>
<keyword evidence="6" id="KW-1185">Reference proteome</keyword>
<dbReference type="InterPro" id="IPR007435">
    <property type="entry name" value="DUF484"/>
</dbReference>
<dbReference type="PANTHER" id="PTHR45138:SF9">
    <property type="entry name" value="DIGUANYLATE CYCLASE DGCM-RELATED"/>
    <property type="match status" value="1"/>
</dbReference>
<dbReference type="InterPro" id="IPR043128">
    <property type="entry name" value="Rev_trsase/Diguanyl_cyclase"/>
</dbReference>
<dbReference type="Pfam" id="PF04340">
    <property type="entry name" value="DUF484"/>
    <property type="match status" value="1"/>
</dbReference>
<comment type="catalytic activity">
    <reaction evidence="3">
        <text>2 GTP = 3',3'-c-di-GMP + 2 diphosphate</text>
        <dbReference type="Rhea" id="RHEA:24898"/>
        <dbReference type="ChEBI" id="CHEBI:33019"/>
        <dbReference type="ChEBI" id="CHEBI:37565"/>
        <dbReference type="ChEBI" id="CHEBI:58805"/>
        <dbReference type="EC" id="2.7.7.65"/>
    </reaction>
</comment>
<dbReference type="PROSITE" id="PS50887">
    <property type="entry name" value="GGDEF"/>
    <property type="match status" value="1"/>
</dbReference>
<dbReference type="EC" id="2.7.7.65" evidence="2"/>
<dbReference type="SMART" id="SM00267">
    <property type="entry name" value="GGDEF"/>
    <property type="match status" value="1"/>
</dbReference>
<dbReference type="SUPFAM" id="SSF55073">
    <property type="entry name" value="Nucleotide cyclase"/>
    <property type="match status" value="1"/>
</dbReference>
<comment type="cofactor">
    <cofactor evidence="1">
        <name>Mg(2+)</name>
        <dbReference type="ChEBI" id="CHEBI:18420"/>
    </cofactor>
</comment>
<dbReference type="GO" id="GO:1902201">
    <property type="term" value="P:negative regulation of bacterial-type flagellum-dependent cell motility"/>
    <property type="evidence" value="ECO:0007669"/>
    <property type="project" value="TreeGrafter"/>
</dbReference>
<name>A0A2A2F200_9GAMM</name>
<dbReference type="CDD" id="cd01949">
    <property type="entry name" value="GGDEF"/>
    <property type="match status" value="1"/>
</dbReference>
<reference evidence="5 6" key="1">
    <citation type="submission" date="2017-08" db="EMBL/GenBank/DDBJ databases">
        <title>Halovibrio sewagensis sp. nov., isolated from wastewater of high salinity.</title>
        <authorList>
            <person name="Dong X."/>
            <person name="Zhang G."/>
        </authorList>
    </citation>
    <scope>NUCLEOTIDE SEQUENCE [LARGE SCALE GENOMIC DNA]</scope>
    <source>
        <strain evidence="5 6">YL5-2</strain>
    </source>
</reference>
<dbReference type="GO" id="GO:0043709">
    <property type="term" value="P:cell adhesion involved in single-species biofilm formation"/>
    <property type="evidence" value="ECO:0007669"/>
    <property type="project" value="TreeGrafter"/>
</dbReference>
<sequence length="345" mass="39235">MPEAFQHYPDDISLESLLEHARRNERIARNLFEIEREIMGCRDCAAFLDRLVDRVRDRFDLDEVWLVLTDVEANQPLWEMLSEDGALSLRVNAPAADFLRLTGSSQKPILIPDTRSCQHLIPPAWQSSIQSMAILPLVVEERLAGGLVLGTRTAGRYSRDMGAFFLEQLAVKASLGLDSAFAREQLRRLATRDSLTGLRNRREMETVLQKELSRSRRYQMPLSLLFIDCDGFKRINDEHGHECGDAYLCHLGECLRRQLREDDSVFRFAGDEFVVVLPNQSVQAATHIATRLQQGLADEPLEWAGHSIPLAFSVGVAGNEQPGLDDSRALLRHADQRLYEQKRER</sequence>
<gene>
    <name evidence="5" type="ORF">CK501_13280</name>
</gene>
<dbReference type="Gene3D" id="3.30.450.40">
    <property type="match status" value="1"/>
</dbReference>
<feature type="domain" description="GGDEF" evidence="4">
    <location>
        <begin position="220"/>
        <end position="345"/>
    </location>
</feature>
<evidence type="ECO:0000256" key="1">
    <source>
        <dbReference type="ARBA" id="ARBA00001946"/>
    </source>
</evidence>
<organism evidence="5 6">
    <name type="scientific">Halovibrio salipaludis</name>
    <dbReference type="NCBI Taxonomy" id="2032626"/>
    <lineage>
        <taxon>Bacteria</taxon>
        <taxon>Pseudomonadati</taxon>
        <taxon>Pseudomonadota</taxon>
        <taxon>Gammaproteobacteria</taxon>
        <taxon>Oceanospirillales</taxon>
        <taxon>Halomonadaceae</taxon>
        <taxon>Halovibrio</taxon>
    </lineage>
</organism>
<dbReference type="InterPro" id="IPR029787">
    <property type="entry name" value="Nucleotide_cyclase"/>
</dbReference>
<protein>
    <recommendedName>
        <fullName evidence="2">diguanylate cyclase</fullName>
        <ecNumber evidence="2">2.7.7.65</ecNumber>
    </recommendedName>
</protein>
<dbReference type="RefSeq" id="WP_095618229.1">
    <property type="nucleotide sequence ID" value="NZ_NSKD01000007.1"/>
</dbReference>
<evidence type="ECO:0000313" key="6">
    <source>
        <dbReference type="Proteomes" id="UP000218896"/>
    </source>
</evidence>
<dbReference type="AlphaFoldDB" id="A0A2A2F200"/>
<dbReference type="PANTHER" id="PTHR45138">
    <property type="entry name" value="REGULATORY COMPONENTS OF SENSORY TRANSDUCTION SYSTEM"/>
    <property type="match status" value="1"/>
</dbReference>
<dbReference type="EMBL" id="NSKD01000007">
    <property type="protein sequence ID" value="PAU78655.1"/>
    <property type="molecule type" value="Genomic_DNA"/>
</dbReference>
<evidence type="ECO:0000313" key="5">
    <source>
        <dbReference type="EMBL" id="PAU78655.1"/>
    </source>
</evidence>
<dbReference type="InterPro" id="IPR000160">
    <property type="entry name" value="GGDEF_dom"/>
</dbReference>
<dbReference type="Gene3D" id="3.30.70.270">
    <property type="match status" value="1"/>
</dbReference>
<evidence type="ECO:0000256" key="3">
    <source>
        <dbReference type="ARBA" id="ARBA00034247"/>
    </source>
</evidence>
<dbReference type="InterPro" id="IPR029016">
    <property type="entry name" value="GAF-like_dom_sf"/>
</dbReference>
<accession>A0A2A2F200</accession>
<evidence type="ECO:0000259" key="4">
    <source>
        <dbReference type="PROSITE" id="PS50887"/>
    </source>
</evidence>
<dbReference type="SMART" id="SM00065">
    <property type="entry name" value="GAF"/>
    <property type="match status" value="1"/>
</dbReference>
<dbReference type="InterPro" id="IPR003018">
    <property type="entry name" value="GAF"/>
</dbReference>
<dbReference type="Pfam" id="PF00990">
    <property type="entry name" value="GGDEF"/>
    <property type="match status" value="1"/>
</dbReference>
<dbReference type="GO" id="GO:0005886">
    <property type="term" value="C:plasma membrane"/>
    <property type="evidence" value="ECO:0007669"/>
    <property type="project" value="TreeGrafter"/>
</dbReference>
<comment type="caution">
    <text evidence="5">The sequence shown here is derived from an EMBL/GenBank/DDBJ whole genome shotgun (WGS) entry which is preliminary data.</text>
</comment>
<dbReference type="SUPFAM" id="SSF55781">
    <property type="entry name" value="GAF domain-like"/>
    <property type="match status" value="1"/>
</dbReference>
<dbReference type="OrthoDB" id="9813903at2"/>
<evidence type="ECO:0000256" key="2">
    <source>
        <dbReference type="ARBA" id="ARBA00012528"/>
    </source>
</evidence>